<gene>
    <name evidence="4" type="ORF">MKY91_01885</name>
</gene>
<dbReference type="Pfam" id="PF00480">
    <property type="entry name" value="ROK"/>
    <property type="match status" value="1"/>
</dbReference>
<dbReference type="RefSeq" id="WP_343129081.1">
    <property type="nucleotide sequence ID" value="NZ_JBCITK010000001.1"/>
</dbReference>
<dbReference type="PANTHER" id="PTHR18964:SF149">
    <property type="entry name" value="BIFUNCTIONAL UDP-N-ACETYLGLUCOSAMINE 2-EPIMERASE_N-ACETYLMANNOSAMINE KINASE"/>
    <property type="match status" value="1"/>
</dbReference>
<dbReference type="InterPro" id="IPR036388">
    <property type="entry name" value="WH-like_DNA-bd_sf"/>
</dbReference>
<keyword evidence="3" id="KW-0119">Carbohydrate metabolism</keyword>
<comment type="function">
    <text evidence="1">Transcriptional repressor of xylose-utilizing enzymes.</text>
</comment>
<dbReference type="PANTHER" id="PTHR18964">
    <property type="entry name" value="ROK (REPRESSOR, ORF, KINASE) FAMILY"/>
    <property type="match status" value="1"/>
</dbReference>
<dbReference type="InterPro" id="IPR000600">
    <property type="entry name" value="ROK"/>
</dbReference>
<protein>
    <submittedName>
        <fullName evidence="4">ROK family protein</fullName>
    </submittedName>
</protein>
<dbReference type="InterPro" id="IPR043129">
    <property type="entry name" value="ATPase_NBD"/>
</dbReference>
<organism evidence="4 5">
    <name type="scientific">Alkalicoccobacillus gibsonii</name>
    <dbReference type="NCBI Taxonomy" id="79881"/>
    <lineage>
        <taxon>Bacteria</taxon>
        <taxon>Bacillati</taxon>
        <taxon>Bacillota</taxon>
        <taxon>Bacilli</taxon>
        <taxon>Bacillales</taxon>
        <taxon>Bacillaceae</taxon>
        <taxon>Alkalicoccobacillus</taxon>
    </lineage>
</organism>
<dbReference type="SUPFAM" id="SSF46785">
    <property type="entry name" value="Winged helix' DNA-binding domain"/>
    <property type="match status" value="1"/>
</dbReference>
<comment type="caution">
    <text evidence="4">The sequence shown here is derived from an EMBL/GenBank/DDBJ whole genome shotgun (WGS) entry which is preliminary data.</text>
</comment>
<dbReference type="SUPFAM" id="SSF53067">
    <property type="entry name" value="Actin-like ATPase domain"/>
    <property type="match status" value="1"/>
</dbReference>
<evidence type="ECO:0000256" key="3">
    <source>
        <dbReference type="ARBA" id="ARBA00022629"/>
    </source>
</evidence>
<dbReference type="EMBL" id="JBCITK010000001">
    <property type="protein sequence ID" value="MEN0641909.1"/>
    <property type="molecule type" value="Genomic_DNA"/>
</dbReference>
<evidence type="ECO:0000313" key="4">
    <source>
        <dbReference type="EMBL" id="MEN0641909.1"/>
    </source>
</evidence>
<sequence>MGTNMIRKQNLDLVKRIMFTNQKMVASEIGKEAGLSVVTTNSLIKELLEDQVIMEGEVIQPPMGRPAIEYVFNADHKHSLLLSIQNNRSNLCIVAKLVNLYGEEKQEWLMDYTEVSLDRLIAAILTCLNDSECQVANIALSIPGKVFNDEVTSSWGQQFTGWRIKEVLARHTDIPISIQNDAHLTTIGYFVRQNDQLKGTIVGIYFPKESSPGITIFSNHTLIEGNLGLAGEGKYLPFLMDKNPPQTDQELVDAISEVISFYNAALAPNFFVISSIHLSEDLVVDALDRNGYLRQHPNEPTILIDTSFQESMTSGLRWLANENTPYHL</sequence>
<evidence type="ECO:0000256" key="1">
    <source>
        <dbReference type="ARBA" id="ARBA00002486"/>
    </source>
</evidence>
<dbReference type="Gene3D" id="3.30.420.40">
    <property type="match status" value="2"/>
</dbReference>
<dbReference type="Proteomes" id="UP001418796">
    <property type="component" value="Unassembled WGS sequence"/>
</dbReference>
<dbReference type="Gene3D" id="1.10.10.10">
    <property type="entry name" value="Winged helix-like DNA-binding domain superfamily/Winged helix DNA-binding domain"/>
    <property type="match status" value="1"/>
</dbReference>
<reference evidence="4 5" key="1">
    <citation type="submission" date="2024-03" db="EMBL/GenBank/DDBJ databases">
        <title>Bacilli Hybrid Assemblies.</title>
        <authorList>
            <person name="Kovac J."/>
        </authorList>
    </citation>
    <scope>NUCLEOTIDE SEQUENCE [LARGE SCALE GENOMIC DNA]</scope>
    <source>
        <strain evidence="4 5">FSL R7-0666</strain>
    </source>
</reference>
<accession>A0ABU9VDD6</accession>
<dbReference type="InterPro" id="IPR036390">
    <property type="entry name" value="WH_DNA-bd_sf"/>
</dbReference>
<proteinExistence type="inferred from homology"/>
<evidence type="ECO:0000256" key="2">
    <source>
        <dbReference type="ARBA" id="ARBA00006479"/>
    </source>
</evidence>
<keyword evidence="5" id="KW-1185">Reference proteome</keyword>
<comment type="similarity">
    <text evidence="2">Belongs to the ROK (NagC/XylR) family.</text>
</comment>
<evidence type="ECO:0000313" key="5">
    <source>
        <dbReference type="Proteomes" id="UP001418796"/>
    </source>
</evidence>
<keyword evidence="3" id="KW-0859">Xylose metabolism</keyword>
<name>A0ABU9VDD6_9BACI</name>